<dbReference type="RefSeq" id="WP_062482696.1">
    <property type="nucleotide sequence ID" value="NZ_LN885086.1"/>
</dbReference>
<dbReference type="Proteomes" id="UP000066284">
    <property type="component" value="Chromosome 1"/>
</dbReference>
<proteinExistence type="predicted"/>
<dbReference type="AlphaFoldDB" id="A0A0S4KNU7"/>
<name>A0A0S4KNU7_9BACT</name>
<evidence type="ECO:0000313" key="4">
    <source>
        <dbReference type="Proteomes" id="UP000066284"/>
    </source>
</evidence>
<dbReference type="KEGG" id="nio:NITINOP_0463"/>
<feature type="domain" description="Cytochrome P460" evidence="2">
    <location>
        <begin position="44"/>
        <end position="174"/>
    </location>
</feature>
<evidence type="ECO:0000259" key="2">
    <source>
        <dbReference type="Pfam" id="PF16694"/>
    </source>
</evidence>
<feature type="chain" id="PRO_5006623458" description="Cytochrome P460 domain-containing protein" evidence="1">
    <location>
        <begin position="23"/>
        <end position="184"/>
    </location>
</feature>
<feature type="signal peptide" evidence="1">
    <location>
        <begin position="1"/>
        <end position="22"/>
    </location>
</feature>
<dbReference type="CDD" id="cd20716">
    <property type="entry name" value="cyt_P460_fam"/>
    <property type="match status" value="1"/>
</dbReference>
<dbReference type="PROSITE" id="PS51257">
    <property type="entry name" value="PROKAR_LIPOPROTEIN"/>
    <property type="match status" value="1"/>
</dbReference>
<dbReference type="STRING" id="1715989.NITINOP_0463"/>
<accession>A0A0S4KNU7</accession>
<dbReference type="Gene3D" id="3.50.70.20">
    <property type="entry name" value="Cytochrome P460"/>
    <property type="match status" value="1"/>
</dbReference>
<organism evidence="3 4">
    <name type="scientific">Candidatus Nitrospira inopinata</name>
    <dbReference type="NCBI Taxonomy" id="1715989"/>
    <lineage>
        <taxon>Bacteria</taxon>
        <taxon>Pseudomonadati</taxon>
        <taxon>Nitrospirota</taxon>
        <taxon>Nitrospiria</taxon>
        <taxon>Nitrospirales</taxon>
        <taxon>Nitrospiraceae</taxon>
        <taxon>Nitrospira</taxon>
    </lineage>
</organism>
<keyword evidence="1" id="KW-0732">Signal</keyword>
<dbReference type="InterPro" id="IPR038142">
    <property type="entry name" value="Cytochrome_P460_sp"/>
</dbReference>
<evidence type="ECO:0000256" key="1">
    <source>
        <dbReference type="SAM" id="SignalP"/>
    </source>
</evidence>
<dbReference type="InterPro" id="IPR032033">
    <property type="entry name" value="Cytochrome_P460"/>
</dbReference>
<gene>
    <name evidence="3" type="ORF">NITINOP_0463</name>
</gene>
<keyword evidence="4" id="KW-1185">Reference proteome</keyword>
<evidence type="ECO:0000313" key="3">
    <source>
        <dbReference type="EMBL" id="CUQ65439.1"/>
    </source>
</evidence>
<dbReference type="OrthoDB" id="9796416at2"/>
<protein>
    <recommendedName>
        <fullName evidence="2">Cytochrome P460 domain-containing protein</fullName>
    </recommendedName>
</protein>
<dbReference type="EMBL" id="LN885086">
    <property type="protein sequence ID" value="CUQ65439.1"/>
    <property type="molecule type" value="Genomic_DNA"/>
</dbReference>
<reference evidence="4" key="1">
    <citation type="submission" date="2015-09" db="EMBL/GenBank/DDBJ databases">
        <authorList>
            <person name="Daims H."/>
        </authorList>
    </citation>
    <scope>NUCLEOTIDE SEQUENCE [LARGE SCALE GENOMIC DNA]</scope>
</reference>
<dbReference type="Pfam" id="PF16694">
    <property type="entry name" value="Cytochrome_P460"/>
    <property type="match status" value="1"/>
</dbReference>
<sequence>MMTKRCLVLMGVLVAGITGGCADMTGAPQPSSSRVLKDGEIPFPTGYQNWPKFLSSVQRPDVKQVRELFINQVGSRTARGQFFPSGTIMVMELHKVKMEGETPVTGPDGRLVKDGLAKIFVMAKGDGWGQDVHDGFKTGNWVFGAFSADGKPLAEDFNNCRVCHKPLAEKDFVHRYDEYFDKRG</sequence>